<evidence type="ECO:0000313" key="5">
    <source>
        <dbReference type="Proteomes" id="UP001623330"/>
    </source>
</evidence>
<organism evidence="4 5">
    <name type="scientific">Nakaseomyces bracarensis</name>
    <dbReference type="NCBI Taxonomy" id="273131"/>
    <lineage>
        <taxon>Eukaryota</taxon>
        <taxon>Fungi</taxon>
        <taxon>Dikarya</taxon>
        <taxon>Ascomycota</taxon>
        <taxon>Saccharomycotina</taxon>
        <taxon>Saccharomycetes</taxon>
        <taxon>Saccharomycetales</taxon>
        <taxon>Saccharomycetaceae</taxon>
        <taxon>Nakaseomyces</taxon>
    </lineage>
</organism>
<dbReference type="EMBL" id="JBEVYD010000005">
    <property type="protein sequence ID" value="KAL3232091.1"/>
    <property type="molecule type" value="Genomic_DNA"/>
</dbReference>
<evidence type="ECO:0000256" key="1">
    <source>
        <dbReference type="PROSITE-ProRule" id="PRU00453"/>
    </source>
</evidence>
<keyword evidence="1" id="KW-0862">Zinc</keyword>
<dbReference type="SUPFAM" id="SSF144232">
    <property type="entry name" value="HIT/MYND zinc finger-like"/>
    <property type="match status" value="1"/>
</dbReference>
<dbReference type="CDD" id="cd23024">
    <property type="entry name" value="zf-HIT_ZNHIT2-3"/>
    <property type="match status" value="1"/>
</dbReference>
<keyword evidence="1" id="KW-0863">Zinc-finger</keyword>
<sequence>MNSNEKRCQICKENDFKYKCPKCSIKYCSLACYKNSEMHIHKEEEEEDQVEKKGEQTNGGGGETENDKKQLKTESYRKIYDETLELQELLKYNTVKFHLAKIHKIMTTKVADLNDSSTAMTTEAKKQLAIEYLNTLRYGGIHYNEAIEEFCQQTLSKLET</sequence>
<dbReference type="Pfam" id="PF18268">
    <property type="entry name" value="Hit1_C"/>
    <property type="match status" value="1"/>
</dbReference>
<feature type="domain" description="HIT-type" evidence="3">
    <location>
        <begin position="8"/>
        <end position="50"/>
    </location>
</feature>
<evidence type="ECO:0000259" key="3">
    <source>
        <dbReference type="PROSITE" id="PS51083"/>
    </source>
</evidence>
<reference evidence="4 5" key="1">
    <citation type="submission" date="2024-05" db="EMBL/GenBank/DDBJ databases">
        <title>Long read based assembly of the Candida bracarensis genome reveals expanded adhesin content.</title>
        <authorList>
            <person name="Marcet-Houben M."/>
            <person name="Ksiezopolska E."/>
            <person name="Gabaldon T."/>
        </authorList>
    </citation>
    <scope>NUCLEOTIDE SEQUENCE [LARGE SCALE GENOMIC DNA]</scope>
    <source>
        <strain evidence="4 5">CBM6</strain>
    </source>
</reference>
<keyword evidence="1" id="KW-0479">Metal-binding</keyword>
<comment type="caution">
    <text evidence="4">The sequence shown here is derived from an EMBL/GenBank/DDBJ whole genome shotgun (WGS) entry which is preliminary data.</text>
</comment>
<dbReference type="Gene3D" id="1.20.1440.260">
    <property type="match status" value="1"/>
</dbReference>
<dbReference type="Proteomes" id="UP001623330">
    <property type="component" value="Unassembled WGS sequence"/>
</dbReference>
<dbReference type="Gene3D" id="3.30.60.190">
    <property type="match status" value="1"/>
</dbReference>
<evidence type="ECO:0000313" key="4">
    <source>
        <dbReference type="EMBL" id="KAL3232091.1"/>
    </source>
</evidence>
<proteinExistence type="predicted"/>
<dbReference type="InterPro" id="IPR040722">
    <property type="entry name" value="Hit1_C"/>
</dbReference>
<dbReference type="PROSITE" id="PS51083">
    <property type="entry name" value="ZF_HIT"/>
    <property type="match status" value="1"/>
</dbReference>
<evidence type="ECO:0000256" key="2">
    <source>
        <dbReference type="SAM" id="MobiDB-lite"/>
    </source>
</evidence>
<keyword evidence="5" id="KW-1185">Reference proteome</keyword>
<protein>
    <submittedName>
        <fullName evidence="4">Protein HIT1</fullName>
    </submittedName>
</protein>
<name>A0ABR4NTM7_9SACH</name>
<accession>A0ABR4NTM7</accession>
<dbReference type="InterPro" id="IPR007529">
    <property type="entry name" value="Znf_HIT"/>
</dbReference>
<feature type="region of interest" description="Disordered" evidence="2">
    <location>
        <begin position="43"/>
        <end position="71"/>
    </location>
</feature>
<gene>
    <name evidence="4" type="ORF">RNJ44_04007</name>
</gene>
<dbReference type="Pfam" id="PF04438">
    <property type="entry name" value="zf-HIT"/>
    <property type="match status" value="1"/>
</dbReference>